<dbReference type="InterPro" id="IPR003591">
    <property type="entry name" value="Leu-rich_rpt_typical-subtyp"/>
</dbReference>
<keyword evidence="2 8" id="KW-0732">Signal</keyword>
<keyword evidence="3" id="KW-0677">Repeat</keyword>
<dbReference type="PANTHER" id="PTHR24366">
    <property type="entry name" value="IG(IMMUNOGLOBULIN) AND LRR(LEUCINE RICH REPEAT) DOMAINS"/>
    <property type="match status" value="1"/>
</dbReference>
<dbReference type="Pfam" id="PF13855">
    <property type="entry name" value="LRR_8"/>
    <property type="match status" value="1"/>
</dbReference>
<dbReference type="Pfam" id="PF07679">
    <property type="entry name" value="I-set"/>
    <property type="match status" value="1"/>
</dbReference>
<dbReference type="SUPFAM" id="SSF48726">
    <property type="entry name" value="Immunoglobulin"/>
    <property type="match status" value="1"/>
</dbReference>
<organism evidence="10">
    <name type="scientific">Menopon gallinae</name>
    <name type="common">poultry shaft louse</name>
    <dbReference type="NCBI Taxonomy" id="328185"/>
    <lineage>
        <taxon>Eukaryota</taxon>
        <taxon>Metazoa</taxon>
        <taxon>Ecdysozoa</taxon>
        <taxon>Arthropoda</taxon>
        <taxon>Hexapoda</taxon>
        <taxon>Insecta</taxon>
        <taxon>Pterygota</taxon>
        <taxon>Neoptera</taxon>
        <taxon>Paraneoptera</taxon>
        <taxon>Psocodea</taxon>
        <taxon>Troctomorpha</taxon>
        <taxon>Phthiraptera</taxon>
        <taxon>Amblycera</taxon>
        <taxon>Menoponidae</taxon>
        <taxon>Menopon</taxon>
    </lineage>
</organism>
<dbReference type="GO" id="GO:0071944">
    <property type="term" value="C:cell periphery"/>
    <property type="evidence" value="ECO:0007669"/>
    <property type="project" value="UniProtKB-ARBA"/>
</dbReference>
<gene>
    <name evidence="10" type="ORF">PYX00_009423</name>
</gene>
<dbReference type="SMART" id="SM00082">
    <property type="entry name" value="LRRCT"/>
    <property type="match status" value="1"/>
</dbReference>
<dbReference type="PROSITE" id="PS50835">
    <property type="entry name" value="IG_LIKE"/>
    <property type="match status" value="1"/>
</dbReference>
<evidence type="ECO:0000256" key="4">
    <source>
        <dbReference type="ARBA" id="ARBA00023157"/>
    </source>
</evidence>
<evidence type="ECO:0000256" key="1">
    <source>
        <dbReference type="ARBA" id="ARBA00022614"/>
    </source>
</evidence>
<dbReference type="InterPro" id="IPR000483">
    <property type="entry name" value="Cys-rich_flank_reg_C"/>
</dbReference>
<dbReference type="SMART" id="SM00408">
    <property type="entry name" value="IGc2"/>
    <property type="match status" value="1"/>
</dbReference>
<dbReference type="InterPro" id="IPR032675">
    <property type="entry name" value="LRR_dom_sf"/>
</dbReference>
<dbReference type="CDD" id="cd00096">
    <property type="entry name" value="Ig"/>
    <property type="match status" value="1"/>
</dbReference>
<dbReference type="PANTHER" id="PTHR24366:SF151">
    <property type="entry name" value="KEKKON 2"/>
    <property type="match status" value="1"/>
</dbReference>
<evidence type="ECO:0000259" key="9">
    <source>
        <dbReference type="PROSITE" id="PS50835"/>
    </source>
</evidence>
<evidence type="ECO:0000256" key="8">
    <source>
        <dbReference type="SAM" id="SignalP"/>
    </source>
</evidence>
<dbReference type="EMBL" id="JARGDH010000005">
    <property type="protein sequence ID" value="KAL0267055.1"/>
    <property type="molecule type" value="Genomic_DNA"/>
</dbReference>
<dbReference type="SMART" id="SM00409">
    <property type="entry name" value="IG"/>
    <property type="match status" value="1"/>
</dbReference>
<dbReference type="Gene3D" id="3.80.10.10">
    <property type="entry name" value="Ribonuclease Inhibitor"/>
    <property type="match status" value="2"/>
</dbReference>
<feature type="signal peptide" evidence="8">
    <location>
        <begin position="1"/>
        <end position="23"/>
    </location>
</feature>
<keyword evidence="7" id="KW-1133">Transmembrane helix</keyword>
<feature type="transmembrane region" description="Helical" evidence="7">
    <location>
        <begin position="377"/>
        <end position="401"/>
    </location>
</feature>
<dbReference type="InterPro" id="IPR001611">
    <property type="entry name" value="Leu-rich_rpt"/>
</dbReference>
<dbReference type="InterPro" id="IPR007110">
    <property type="entry name" value="Ig-like_dom"/>
</dbReference>
<dbReference type="Gene3D" id="2.60.40.10">
    <property type="entry name" value="Immunoglobulins"/>
    <property type="match status" value="1"/>
</dbReference>
<feature type="domain" description="Ig-like" evidence="9">
    <location>
        <begin position="261"/>
        <end position="354"/>
    </location>
</feature>
<reference evidence="10" key="1">
    <citation type="journal article" date="2024" name="Gigascience">
        <title>Chromosome-level genome of the poultry shaft louse Menopon gallinae provides insight into the host-switching and adaptive evolution of parasitic lice.</title>
        <authorList>
            <person name="Xu Y."/>
            <person name="Ma L."/>
            <person name="Liu S."/>
            <person name="Liang Y."/>
            <person name="Liu Q."/>
            <person name="He Z."/>
            <person name="Tian L."/>
            <person name="Duan Y."/>
            <person name="Cai W."/>
            <person name="Li H."/>
            <person name="Song F."/>
        </authorList>
    </citation>
    <scope>NUCLEOTIDE SEQUENCE</scope>
    <source>
        <strain evidence="10">Cailab_2023a</strain>
    </source>
</reference>
<keyword evidence="4" id="KW-1015">Disulfide bond</keyword>
<dbReference type="AlphaFoldDB" id="A0AAW2HBL6"/>
<accession>A0AAW2HBL6</accession>
<protein>
    <recommendedName>
        <fullName evidence="9">Ig-like domain-containing protein</fullName>
    </recommendedName>
</protein>
<keyword evidence="7" id="KW-0472">Membrane</keyword>
<evidence type="ECO:0000313" key="10">
    <source>
        <dbReference type="EMBL" id="KAL0267055.1"/>
    </source>
</evidence>
<dbReference type="InterPro" id="IPR013098">
    <property type="entry name" value="Ig_I-set"/>
</dbReference>
<dbReference type="SMART" id="SM00369">
    <property type="entry name" value="LRR_TYP"/>
    <property type="match status" value="5"/>
</dbReference>
<keyword evidence="1" id="KW-0433">Leucine-rich repeat</keyword>
<comment type="caution">
    <text evidence="10">The sequence shown here is derived from an EMBL/GenBank/DDBJ whole genome shotgun (WGS) entry which is preliminary data.</text>
</comment>
<evidence type="ECO:0000256" key="5">
    <source>
        <dbReference type="ARBA" id="ARBA00023180"/>
    </source>
</evidence>
<feature type="region of interest" description="Disordered" evidence="6">
    <location>
        <begin position="711"/>
        <end position="759"/>
    </location>
</feature>
<evidence type="ECO:0000256" key="6">
    <source>
        <dbReference type="SAM" id="MobiDB-lite"/>
    </source>
</evidence>
<feature type="compositionally biased region" description="Low complexity" evidence="6">
    <location>
        <begin position="721"/>
        <end position="732"/>
    </location>
</feature>
<sequence>MSKSFLLLVAVETFILLPLQVVSCPSSCTCKWKGGKQTVECPDKGLITIPSGIDPGTQVLEFSGNNLKILPRERFERMGLLNLQRIYLSRCKITQIDDRAFRGLTNLVELDLSLNLLSTVPTETFVDYPSLMRLIVSGNPIRALQTASFRPLSFLTSLELSNCQIESIEDGTFVGLDNLEWLKLDGNRLNFIRGERILPDALHGVALERNPWQCDCRLLEVHNWLLNYKIPHSVEPKCAGPTRLVGEPIRNLEVGDLACLPDVSPTTLYLEIAEGKNISLLCRVSAIPEASVSWWFQGRILQNDTTLAPGFHFYYFVEEGREEKRSELFIFNTNSDDNGTFVCAAENSAGKSLSNYTIRIIVKEEPVVGLIVFSREYLIAIFAVLTVSCFVILVVLAFLLIRCRKQRRKRRKKERSKEIAIQNRKPLLRNELIASATETTKANGSVGMIERRTDMSVFVSGPAATDGTVRSVPTNIQMTNQNMYPSDQNPDLINGTESAGNDGRLSDSQPENNNVSEFLPLPNPGIQIIPNHYDTSFIQRPAREIFLKQHHTADVHLSPGRFLDGDGYPIDYGLPKVPLMVTIPADQQMGYYRTLPHKRPAKLSAANPHQRYTREAEFLSHSSSYEYNPSDVRYTIEGYPCSSQPPMFPPSDPEGTFIPSPPTGYKTEIPALPQCGPTNQWQGFHAKPLPPDVHPHRLVAQCSVAAQTNPIGESTECTEPNAARNAHAQQQHPLRMTQPVLTESPDEGYVGDAGESAEI</sequence>
<keyword evidence="5" id="KW-0325">Glycoprotein</keyword>
<dbReference type="InterPro" id="IPR036179">
    <property type="entry name" value="Ig-like_dom_sf"/>
</dbReference>
<keyword evidence="7" id="KW-0812">Transmembrane</keyword>
<dbReference type="InterPro" id="IPR003599">
    <property type="entry name" value="Ig_sub"/>
</dbReference>
<dbReference type="InterPro" id="IPR013783">
    <property type="entry name" value="Ig-like_fold"/>
</dbReference>
<name>A0AAW2HBL6_9NEOP</name>
<evidence type="ECO:0000256" key="3">
    <source>
        <dbReference type="ARBA" id="ARBA00022737"/>
    </source>
</evidence>
<feature type="region of interest" description="Disordered" evidence="6">
    <location>
        <begin position="492"/>
        <end position="512"/>
    </location>
</feature>
<evidence type="ECO:0000256" key="2">
    <source>
        <dbReference type="ARBA" id="ARBA00022729"/>
    </source>
</evidence>
<feature type="chain" id="PRO_5043822678" description="Ig-like domain-containing protein" evidence="8">
    <location>
        <begin position="24"/>
        <end position="759"/>
    </location>
</feature>
<evidence type="ECO:0000256" key="7">
    <source>
        <dbReference type="SAM" id="Phobius"/>
    </source>
</evidence>
<dbReference type="InterPro" id="IPR003598">
    <property type="entry name" value="Ig_sub2"/>
</dbReference>
<dbReference type="FunFam" id="3.80.10.10:FF:000082">
    <property type="entry name" value="Leucine-rich repeat-containing 24"/>
    <property type="match status" value="1"/>
</dbReference>
<dbReference type="SUPFAM" id="SSF52058">
    <property type="entry name" value="L domain-like"/>
    <property type="match status" value="1"/>
</dbReference>
<proteinExistence type="predicted"/>